<reference evidence="3" key="1">
    <citation type="journal article" date="2020" name="Stud. Mycol.">
        <title>101 Dothideomycetes genomes: A test case for predicting lifestyles and emergence of pathogens.</title>
        <authorList>
            <person name="Haridas S."/>
            <person name="Albert R."/>
            <person name="Binder M."/>
            <person name="Bloem J."/>
            <person name="LaButti K."/>
            <person name="Salamov A."/>
            <person name="Andreopoulos B."/>
            <person name="Baker S."/>
            <person name="Barry K."/>
            <person name="Bills G."/>
            <person name="Bluhm B."/>
            <person name="Cannon C."/>
            <person name="Castanera R."/>
            <person name="Culley D."/>
            <person name="Daum C."/>
            <person name="Ezra D."/>
            <person name="Gonzalez J."/>
            <person name="Henrissat B."/>
            <person name="Kuo A."/>
            <person name="Liang C."/>
            <person name="Lipzen A."/>
            <person name="Lutzoni F."/>
            <person name="Magnuson J."/>
            <person name="Mondo S."/>
            <person name="Nolan M."/>
            <person name="Ohm R."/>
            <person name="Pangilinan J."/>
            <person name="Park H.-J."/>
            <person name="Ramirez L."/>
            <person name="Alfaro M."/>
            <person name="Sun H."/>
            <person name="Tritt A."/>
            <person name="Yoshinaga Y."/>
            <person name="Zwiers L.-H."/>
            <person name="Turgeon B."/>
            <person name="Goodwin S."/>
            <person name="Spatafora J."/>
            <person name="Crous P."/>
            <person name="Grigoriev I."/>
        </authorList>
    </citation>
    <scope>NUCLEOTIDE SEQUENCE [LARGE SCALE GENOMIC DNA]</scope>
    <source>
        <strain evidence="3">CECT 20119</strain>
    </source>
</reference>
<gene>
    <name evidence="2" type="ORF">BDZ85DRAFT_298036</name>
</gene>
<dbReference type="Proteomes" id="UP000799538">
    <property type="component" value="Unassembled WGS sequence"/>
</dbReference>
<name>A0A6A6G4F0_9PEZI</name>
<feature type="region of interest" description="Disordered" evidence="1">
    <location>
        <begin position="175"/>
        <end position="205"/>
    </location>
</feature>
<proteinExistence type="predicted"/>
<keyword evidence="3" id="KW-1185">Reference proteome</keyword>
<protein>
    <submittedName>
        <fullName evidence="2">Uncharacterized protein</fullName>
    </submittedName>
</protein>
<accession>A0A6A6G4F0</accession>
<dbReference type="AlphaFoldDB" id="A0A6A6G4F0"/>
<dbReference type="EMBL" id="ML992512">
    <property type="protein sequence ID" value="KAF2220606.1"/>
    <property type="molecule type" value="Genomic_DNA"/>
</dbReference>
<sequence length="329" mass="36019">MVMVGQWNNDHTPMCRRLAELGGKYATGSTVTGHLWVLLEKPQATTLNGEIVRPGMSQGGTVFVYNARRSRTRIEFRSVVSLSADLINTLSMLRADEHEKAWLFKGLDAPRRTIIHSNRAEKVTCTIHMRAPMGFPWSMAMTLTNASTPDSRHCTMHMVLARPRRGTLLLAPRLIRDGPQRPGKPPRSPEINSPIPLPNEHVQPGSQLRGAHHMLPYLATLPFCNDSPAYSGLYSDLETATGGLSAWYIQCCTAGRAIYGTEWCDHQQQRGGLGAVDMVHAVPSSAALHTCSVLTATAPLACPTFRAAKATGLFREVARHSGQDLPHAS</sequence>
<evidence type="ECO:0000313" key="2">
    <source>
        <dbReference type="EMBL" id="KAF2220606.1"/>
    </source>
</evidence>
<organism evidence="2 3">
    <name type="scientific">Elsinoe ampelina</name>
    <dbReference type="NCBI Taxonomy" id="302913"/>
    <lineage>
        <taxon>Eukaryota</taxon>
        <taxon>Fungi</taxon>
        <taxon>Dikarya</taxon>
        <taxon>Ascomycota</taxon>
        <taxon>Pezizomycotina</taxon>
        <taxon>Dothideomycetes</taxon>
        <taxon>Dothideomycetidae</taxon>
        <taxon>Myriangiales</taxon>
        <taxon>Elsinoaceae</taxon>
        <taxon>Elsinoe</taxon>
    </lineage>
</organism>
<evidence type="ECO:0000256" key="1">
    <source>
        <dbReference type="SAM" id="MobiDB-lite"/>
    </source>
</evidence>
<evidence type="ECO:0000313" key="3">
    <source>
        <dbReference type="Proteomes" id="UP000799538"/>
    </source>
</evidence>